<gene>
    <name evidence="1" type="ORF">BRAD3257_3832</name>
</gene>
<accession>A0A2U3Q0E9</accession>
<protein>
    <submittedName>
        <fullName evidence="1">Uncharacterized protein</fullName>
    </submittedName>
</protein>
<name>A0A2U3Q0E9_9BRAD</name>
<reference evidence="1 2" key="1">
    <citation type="submission" date="2018-03" db="EMBL/GenBank/DDBJ databases">
        <authorList>
            <person name="Gully D."/>
        </authorList>
    </citation>
    <scope>NUCLEOTIDE SEQUENCE [LARGE SCALE GENOMIC DNA]</scope>
    <source>
        <strain evidence="1">ORS3257</strain>
    </source>
</reference>
<dbReference type="Proteomes" id="UP000246085">
    <property type="component" value="Chromosome BRAD3257"/>
</dbReference>
<proteinExistence type="predicted"/>
<evidence type="ECO:0000313" key="1">
    <source>
        <dbReference type="EMBL" id="SPP94846.1"/>
    </source>
</evidence>
<organism evidence="1 2">
    <name type="scientific">Bradyrhizobium vignae</name>
    <dbReference type="NCBI Taxonomy" id="1549949"/>
    <lineage>
        <taxon>Bacteria</taxon>
        <taxon>Pseudomonadati</taxon>
        <taxon>Pseudomonadota</taxon>
        <taxon>Alphaproteobacteria</taxon>
        <taxon>Hyphomicrobiales</taxon>
        <taxon>Nitrobacteraceae</taxon>
        <taxon>Bradyrhizobium</taxon>
    </lineage>
</organism>
<dbReference type="AlphaFoldDB" id="A0A2U3Q0E9"/>
<dbReference type="KEGG" id="bvz:BRAD3257_3832"/>
<dbReference type="EMBL" id="LS398110">
    <property type="protein sequence ID" value="SPP94846.1"/>
    <property type="molecule type" value="Genomic_DNA"/>
</dbReference>
<evidence type="ECO:0000313" key="2">
    <source>
        <dbReference type="Proteomes" id="UP000246085"/>
    </source>
</evidence>
<sequence>MVKARYTSLGCDDEFATRRNPMPANDSGLTGASDADFAEMLGERRRLVCFAGAGAATKAYWRFSRGPLACRTLHS</sequence>